<proteinExistence type="predicted"/>
<reference evidence="2 3" key="2">
    <citation type="submission" date="2018-11" db="EMBL/GenBank/DDBJ databases">
        <authorList>
            <consortium name="Pathogen Informatics"/>
        </authorList>
    </citation>
    <scope>NUCLEOTIDE SEQUENCE [LARGE SCALE GENOMIC DNA]</scope>
</reference>
<dbReference type="WBParaSite" id="ASIM_0000690501-mRNA-1">
    <property type="protein sequence ID" value="ASIM_0000690501-mRNA-1"/>
    <property type="gene ID" value="ASIM_0000690501"/>
</dbReference>
<dbReference type="Proteomes" id="UP000267096">
    <property type="component" value="Unassembled WGS sequence"/>
</dbReference>
<gene>
    <name evidence="2" type="ORF">ASIM_LOCUS6680</name>
</gene>
<evidence type="ECO:0000313" key="3">
    <source>
        <dbReference type="Proteomes" id="UP000267096"/>
    </source>
</evidence>
<keyword evidence="3" id="KW-1185">Reference proteome</keyword>
<evidence type="ECO:0000256" key="1">
    <source>
        <dbReference type="SAM" id="Phobius"/>
    </source>
</evidence>
<keyword evidence="1" id="KW-0472">Membrane</keyword>
<sequence length="47" mass="5170">MSPQMVCAIGVVELYLVRGEAIAAFLFFVMSFAPLAVVNEAFYRGLK</sequence>
<organism evidence="4">
    <name type="scientific">Anisakis simplex</name>
    <name type="common">Herring worm</name>
    <dbReference type="NCBI Taxonomy" id="6269"/>
    <lineage>
        <taxon>Eukaryota</taxon>
        <taxon>Metazoa</taxon>
        <taxon>Ecdysozoa</taxon>
        <taxon>Nematoda</taxon>
        <taxon>Chromadorea</taxon>
        <taxon>Rhabditida</taxon>
        <taxon>Spirurina</taxon>
        <taxon>Ascaridomorpha</taxon>
        <taxon>Ascaridoidea</taxon>
        <taxon>Anisakidae</taxon>
        <taxon>Anisakis</taxon>
        <taxon>Anisakis simplex complex</taxon>
    </lineage>
</organism>
<evidence type="ECO:0000313" key="4">
    <source>
        <dbReference type="WBParaSite" id="ASIM_0000690501-mRNA-1"/>
    </source>
</evidence>
<protein>
    <submittedName>
        <fullName evidence="4">Transmembrane protein</fullName>
    </submittedName>
</protein>
<evidence type="ECO:0000313" key="2">
    <source>
        <dbReference type="EMBL" id="VDK27530.1"/>
    </source>
</evidence>
<dbReference type="AlphaFoldDB" id="A0A0M3JGZ6"/>
<dbReference type="EMBL" id="UYRR01014896">
    <property type="protein sequence ID" value="VDK27530.1"/>
    <property type="molecule type" value="Genomic_DNA"/>
</dbReference>
<keyword evidence="1" id="KW-1133">Transmembrane helix</keyword>
<keyword evidence="1" id="KW-0812">Transmembrane</keyword>
<name>A0A0M3JGZ6_ANISI</name>
<reference evidence="4" key="1">
    <citation type="submission" date="2017-02" db="UniProtKB">
        <authorList>
            <consortium name="WormBaseParasite"/>
        </authorList>
    </citation>
    <scope>IDENTIFICATION</scope>
</reference>
<feature type="transmembrane region" description="Helical" evidence="1">
    <location>
        <begin position="21"/>
        <end position="43"/>
    </location>
</feature>
<accession>A0A0M3JGZ6</accession>